<feature type="compositionally biased region" description="Basic and acidic residues" evidence="1">
    <location>
        <begin position="88"/>
        <end position="112"/>
    </location>
</feature>
<keyword evidence="2" id="KW-1133">Transmembrane helix</keyword>
<evidence type="ECO:0000256" key="1">
    <source>
        <dbReference type="SAM" id="MobiDB-lite"/>
    </source>
</evidence>
<sequence length="190" mass="22172">MEGLFNLLIESPLLIFFIIAAILSFVRSRGGDDQEKQSGKPSNQGRPSQQRQPQQRSRTDQDREQEVDWRDIFRQEERPTQPQPTVYRTERSEEAREKAEAAVESLPRDAEKELNKSNRELHERYERIQERKKQAMDLSGEIAGSPIAQKDLTMQRKPKIRLDFSNISRDEAVKGVIWSEILGKPKSRRK</sequence>
<feature type="region of interest" description="Disordered" evidence="1">
    <location>
        <begin position="29"/>
        <end position="112"/>
    </location>
</feature>
<name>A0A323THD3_9BACI</name>
<keyword evidence="2" id="KW-0812">Transmembrane</keyword>
<keyword evidence="2" id="KW-0472">Membrane</keyword>
<gene>
    <name evidence="3" type="ORF">CR194_01540</name>
</gene>
<dbReference type="RefSeq" id="WP_110607883.1">
    <property type="nucleotide sequence ID" value="NZ_PDOD01000001.1"/>
</dbReference>
<organism evidence="3 4">
    <name type="scientific">Salipaludibacillus keqinensis</name>
    <dbReference type="NCBI Taxonomy" id="2045207"/>
    <lineage>
        <taxon>Bacteria</taxon>
        <taxon>Bacillati</taxon>
        <taxon>Bacillota</taxon>
        <taxon>Bacilli</taxon>
        <taxon>Bacillales</taxon>
        <taxon>Bacillaceae</taxon>
    </lineage>
</organism>
<reference evidence="3 4" key="1">
    <citation type="submission" date="2017-10" db="EMBL/GenBank/DDBJ databases">
        <title>Bacillus sp. nov., a halophilic bacterium isolated from a Keqin Lake.</title>
        <authorList>
            <person name="Wang H."/>
        </authorList>
    </citation>
    <scope>NUCLEOTIDE SEQUENCE [LARGE SCALE GENOMIC DNA]</scope>
    <source>
        <strain evidence="3 4">KQ-12</strain>
    </source>
</reference>
<evidence type="ECO:0000313" key="4">
    <source>
        <dbReference type="Proteomes" id="UP000248214"/>
    </source>
</evidence>
<keyword evidence="4" id="KW-1185">Reference proteome</keyword>
<proteinExistence type="predicted"/>
<dbReference type="OrthoDB" id="2967741at2"/>
<comment type="caution">
    <text evidence="3">The sequence shown here is derived from an EMBL/GenBank/DDBJ whole genome shotgun (WGS) entry which is preliminary data.</text>
</comment>
<protein>
    <submittedName>
        <fullName evidence="3">Uncharacterized protein</fullName>
    </submittedName>
</protein>
<dbReference type="AlphaFoldDB" id="A0A323THD3"/>
<evidence type="ECO:0000313" key="3">
    <source>
        <dbReference type="EMBL" id="PYZ94248.1"/>
    </source>
</evidence>
<dbReference type="Proteomes" id="UP000248214">
    <property type="component" value="Unassembled WGS sequence"/>
</dbReference>
<feature type="transmembrane region" description="Helical" evidence="2">
    <location>
        <begin position="6"/>
        <end position="26"/>
    </location>
</feature>
<dbReference type="EMBL" id="PDOD01000001">
    <property type="protein sequence ID" value="PYZ94248.1"/>
    <property type="molecule type" value="Genomic_DNA"/>
</dbReference>
<feature type="compositionally biased region" description="Basic and acidic residues" evidence="1">
    <location>
        <begin position="57"/>
        <end position="79"/>
    </location>
</feature>
<evidence type="ECO:0000256" key="2">
    <source>
        <dbReference type="SAM" id="Phobius"/>
    </source>
</evidence>
<feature type="compositionally biased region" description="Low complexity" evidence="1">
    <location>
        <begin position="44"/>
        <end position="56"/>
    </location>
</feature>
<accession>A0A323THD3</accession>
<feature type="compositionally biased region" description="Basic and acidic residues" evidence="1">
    <location>
        <begin position="29"/>
        <end position="38"/>
    </location>
</feature>